<reference evidence="3 6" key="2">
    <citation type="journal article" date="2019" name="Nat. Med.">
        <title>A library of human gut bacterial isolates paired with longitudinal multiomics data enables mechanistic microbiome research.</title>
        <authorList>
            <person name="Poyet M."/>
            <person name="Groussin M."/>
            <person name="Gibbons S.M."/>
            <person name="Avila-Pacheco J."/>
            <person name="Jiang X."/>
            <person name="Kearney S.M."/>
            <person name="Perrotta A.R."/>
            <person name="Berdy B."/>
            <person name="Zhao S."/>
            <person name="Lieberman T.D."/>
            <person name="Swanson P.K."/>
            <person name="Smith M."/>
            <person name="Roesemann S."/>
            <person name="Alexander J.E."/>
            <person name="Rich S.A."/>
            <person name="Livny J."/>
            <person name="Vlamakis H."/>
            <person name="Clish C."/>
            <person name="Bullock K."/>
            <person name="Deik A."/>
            <person name="Scott J."/>
            <person name="Pierce K.A."/>
            <person name="Xavier R.J."/>
            <person name="Alm E.J."/>
        </authorList>
    </citation>
    <scope>NUCLEOTIDE SEQUENCE [LARGE SCALE GENOMIC DNA]</scope>
    <source>
        <strain evidence="3 6">BIOML-A62</strain>
    </source>
</reference>
<dbReference type="EMBL" id="QROO01000009">
    <property type="protein sequence ID" value="RHL38833.1"/>
    <property type="molecule type" value="Genomic_DNA"/>
</dbReference>
<feature type="signal peptide" evidence="1">
    <location>
        <begin position="1"/>
        <end position="29"/>
    </location>
</feature>
<evidence type="ECO:0000313" key="5">
    <source>
        <dbReference type="Proteomes" id="UP000284495"/>
    </source>
</evidence>
<evidence type="ECO:0000313" key="4">
    <source>
        <dbReference type="EMBL" id="RHL38833.1"/>
    </source>
</evidence>
<dbReference type="Proteomes" id="UP000284495">
    <property type="component" value="Unassembled WGS sequence"/>
</dbReference>
<dbReference type="RefSeq" id="WP_008015585.1">
    <property type="nucleotide sequence ID" value="NZ_CABKPA010000035.1"/>
</dbReference>
<evidence type="ECO:0000256" key="1">
    <source>
        <dbReference type="SAM" id="SignalP"/>
    </source>
</evidence>
<comment type="caution">
    <text evidence="4">The sequence shown here is derived from an EMBL/GenBank/DDBJ whole genome shotgun (WGS) entry which is preliminary data.</text>
</comment>
<protein>
    <submittedName>
        <fullName evidence="4">DUF1735 domain-containing protein</fullName>
    </submittedName>
</protein>
<reference evidence="4 5" key="1">
    <citation type="submission" date="2018-08" db="EMBL/GenBank/DDBJ databases">
        <title>A genome reference for cultivated species of the human gut microbiota.</title>
        <authorList>
            <person name="Zou Y."/>
            <person name="Xue W."/>
            <person name="Luo G."/>
        </authorList>
    </citation>
    <scope>NUCLEOTIDE SEQUENCE [LARGE SCALE GENOMIC DNA]</scope>
    <source>
        <strain evidence="4 5">AF38-2</strain>
    </source>
</reference>
<sequence>MYMIMKRIIRNISLCVLLALVMGACEEDAALVAPNVAHDKSTVSPEEVGEAAFLQSASESGNKFIFLDFVEQGSDELYVELVEPAERDMTFTIGINTSLVLQDIPSITEQFYKVGANFVEDWENKFTITNGGKVTVAAGERKSTRISFTVSNMELIGSYYLLPLLATDEDGNQYKLFYYICQVEMERQDRSNKPYTVVAYIDTEMMNPLIADQYTSKLQYMKSRRDRKTIYENVPVFDIVNLRKALLKYDESSRRAILKFTPDIEHVLKNYAQYIQPLKRSGIKVCLSIEGGGTGIGFANLTDVQIADFVAQVQVAVKMYQLDGVHLRDEGAGYDKTGAPELDETSYPKLVKALREAMPDIMLTLADDGGTTAMMDKEQGGIVVGDYIDLAWNVVWDTAVNPWASGSERKPIAGITKERYGGISFYIKPIMTNEEGLFFENLQDESRAIALNEGLGKVAVAENIPYRDYIQEVANVMRIMGLLSCFHDTNNGEYPRYNVEVTEALAASYYFAFRKDW</sequence>
<feature type="domain" description="BT-3987-like N-terminal" evidence="2">
    <location>
        <begin position="59"/>
        <end position="172"/>
    </location>
</feature>
<dbReference type="Pfam" id="PF08522">
    <property type="entry name" value="BT_3987-like_N"/>
    <property type="match status" value="1"/>
</dbReference>
<dbReference type="InterPro" id="IPR013728">
    <property type="entry name" value="BT_3987-like_N"/>
</dbReference>
<dbReference type="Proteomes" id="UP000487596">
    <property type="component" value="Unassembled WGS sequence"/>
</dbReference>
<name>A0A415KRC9_9BACE</name>
<evidence type="ECO:0000313" key="3">
    <source>
        <dbReference type="EMBL" id="KAB6138964.1"/>
    </source>
</evidence>
<feature type="chain" id="PRO_5036105868" evidence="1">
    <location>
        <begin position="30"/>
        <end position="517"/>
    </location>
</feature>
<evidence type="ECO:0000313" key="6">
    <source>
        <dbReference type="Proteomes" id="UP000487596"/>
    </source>
</evidence>
<dbReference type="SUPFAM" id="SSF51445">
    <property type="entry name" value="(Trans)glycosidases"/>
    <property type="match status" value="1"/>
</dbReference>
<accession>A0A415KRC9</accession>
<keyword evidence="1" id="KW-0732">Signal</keyword>
<dbReference type="EMBL" id="WDEH01000013">
    <property type="protein sequence ID" value="KAB6138964.1"/>
    <property type="molecule type" value="Genomic_DNA"/>
</dbReference>
<organism evidence="4 5">
    <name type="scientific">Bacteroides xylanisolvens</name>
    <dbReference type="NCBI Taxonomy" id="371601"/>
    <lineage>
        <taxon>Bacteria</taxon>
        <taxon>Pseudomonadati</taxon>
        <taxon>Bacteroidota</taxon>
        <taxon>Bacteroidia</taxon>
        <taxon>Bacteroidales</taxon>
        <taxon>Bacteroidaceae</taxon>
        <taxon>Bacteroides</taxon>
    </lineage>
</organism>
<dbReference type="Gene3D" id="3.20.20.80">
    <property type="entry name" value="Glycosidases"/>
    <property type="match status" value="1"/>
</dbReference>
<dbReference type="AlphaFoldDB" id="A0A415KRC9"/>
<evidence type="ECO:0000259" key="2">
    <source>
        <dbReference type="Pfam" id="PF08522"/>
    </source>
</evidence>
<gene>
    <name evidence="4" type="ORF">DW027_08780</name>
    <name evidence="3" type="ORF">GA424_09780</name>
</gene>
<proteinExistence type="predicted"/>
<dbReference type="PROSITE" id="PS51257">
    <property type="entry name" value="PROKAR_LIPOPROTEIN"/>
    <property type="match status" value="1"/>
</dbReference>
<dbReference type="InterPro" id="IPR017853">
    <property type="entry name" value="GH"/>
</dbReference>